<dbReference type="SUPFAM" id="SSF54106">
    <property type="entry name" value="LysM domain"/>
    <property type="match status" value="2"/>
</dbReference>
<evidence type="ECO:0000256" key="1">
    <source>
        <dbReference type="ARBA" id="ARBA00022669"/>
    </source>
</evidence>
<dbReference type="SMART" id="SM00257">
    <property type="entry name" value="LysM"/>
    <property type="match status" value="4"/>
</dbReference>
<dbReference type="InterPro" id="IPR018392">
    <property type="entry name" value="LysM"/>
</dbReference>
<reference evidence="7 8" key="1">
    <citation type="submission" date="2024-07" db="EMBL/GenBank/DDBJ databases">
        <title>Section-level genome sequencing and comparative genomics of Aspergillus sections Usti and Cavernicolus.</title>
        <authorList>
            <consortium name="Lawrence Berkeley National Laboratory"/>
            <person name="Nybo J.L."/>
            <person name="Vesth T.C."/>
            <person name="Theobald S."/>
            <person name="Frisvad J.C."/>
            <person name="Larsen T.O."/>
            <person name="Kjaerboelling I."/>
            <person name="Rothschild-Mancinelli K."/>
            <person name="Lyhne E.K."/>
            <person name="Kogle M.E."/>
            <person name="Barry K."/>
            <person name="Clum A."/>
            <person name="Na H."/>
            <person name="Ledsgaard L."/>
            <person name="Lin J."/>
            <person name="Lipzen A."/>
            <person name="Kuo A."/>
            <person name="Riley R."/>
            <person name="Mondo S."/>
            <person name="LaButti K."/>
            <person name="Haridas S."/>
            <person name="Pangalinan J."/>
            <person name="Salamov A.A."/>
            <person name="Simmons B.A."/>
            <person name="Magnuson J.K."/>
            <person name="Chen J."/>
            <person name="Drula E."/>
            <person name="Henrissat B."/>
            <person name="Wiebenga A."/>
            <person name="Lubbers R.J."/>
            <person name="Gomes A.C."/>
            <person name="Makela M.R."/>
            <person name="Stajich J."/>
            <person name="Grigoriev I.V."/>
            <person name="Mortensen U.H."/>
            <person name="De vries R.P."/>
            <person name="Baker S.E."/>
            <person name="Andersen M.R."/>
        </authorList>
    </citation>
    <scope>NUCLEOTIDE SEQUENCE [LARGE SCALE GENOMIC DNA]</scope>
    <source>
        <strain evidence="7 8">CBS 600.67</strain>
    </source>
</reference>
<keyword evidence="3" id="KW-0843">Virulence</keyword>
<evidence type="ECO:0000256" key="2">
    <source>
        <dbReference type="ARBA" id="ARBA00022729"/>
    </source>
</evidence>
<feature type="region of interest" description="Disordered" evidence="4">
    <location>
        <begin position="163"/>
        <end position="184"/>
    </location>
</feature>
<evidence type="ECO:0000313" key="7">
    <source>
        <dbReference type="EMBL" id="KAL2829473.1"/>
    </source>
</evidence>
<keyword evidence="1" id="KW-0147">Chitin-binding</keyword>
<dbReference type="Proteomes" id="UP001610335">
    <property type="component" value="Unassembled WGS sequence"/>
</dbReference>
<dbReference type="CDD" id="cd00118">
    <property type="entry name" value="LysM"/>
    <property type="match status" value="2"/>
</dbReference>
<feature type="region of interest" description="Disordered" evidence="4">
    <location>
        <begin position="512"/>
        <end position="533"/>
    </location>
</feature>
<sequence>MVAISPGWILLLSVLSCIPHLVASLSVVPSLSHVPAGVRAACRATLAKNVTECSEEIQKPLEIISSSLLPSVCTDECASALSALYTEAASRCGTAAVNITVSGTVTATFTPLDLDKLEDVPKDEECSECYLKSVQLEINQPIGGSSVSPDEFNELKESCNIPTTSYPVDPTSPGTPSETPQCANSHTANAGDTVNSIANALSVATDRLLMYNGLPLTWDEAFTEGEELCLDQVSQCLIHQVTSSDTCSSLLTLAGPRVDNLMLQSWNPTIGRSCSNLETMIRKYICIGPPGQTSTFTPVIPSTTTPPAITTPPDTYTWELAPDTLTNTVNITTTWPFPTETVSIPVFTASSLPSNEDTQAMIDRSTHCPFNDEFNSTTWDAGLEDEEYHLHSWDFEPECTEEYWDPYCFPGPEDPILPSPTDIPSSCYPTITTITPNGWVAPPGPTESGTPDLCNRWHLVENGETCTGIAAKYGLTVAQLRELNPALNAQCSNLRGAFAICVRVWVDIETTPTPTTTTTAGPPGPTASGTSPTCTKWHLLEEGDTCDSIVAEYGIILSRFRQLNRNVDSECSNLVAGNAYCVG</sequence>
<feature type="domain" description="LysM" evidence="6">
    <location>
        <begin position="184"/>
        <end position="230"/>
    </location>
</feature>
<name>A0ABR4INY1_9EURO</name>
<evidence type="ECO:0000313" key="8">
    <source>
        <dbReference type="Proteomes" id="UP001610335"/>
    </source>
</evidence>
<evidence type="ECO:0000256" key="5">
    <source>
        <dbReference type="SAM" id="SignalP"/>
    </source>
</evidence>
<dbReference type="PANTHER" id="PTHR34997:SF2">
    <property type="entry name" value="LYSM DOMAIN-CONTAINING PROTEIN-RELATED"/>
    <property type="match status" value="1"/>
</dbReference>
<feature type="domain" description="LysM" evidence="6">
    <location>
        <begin position="536"/>
        <end position="582"/>
    </location>
</feature>
<organism evidence="7 8">
    <name type="scientific">Aspergillus cavernicola</name>
    <dbReference type="NCBI Taxonomy" id="176166"/>
    <lineage>
        <taxon>Eukaryota</taxon>
        <taxon>Fungi</taxon>
        <taxon>Dikarya</taxon>
        <taxon>Ascomycota</taxon>
        <taxon>Pezizomycotina</taxon>
        <taxon>Eurotiomycetes</taxon>
        <taxon>Eurotiomycetidae</taxon>
        <taxon>Eurotiales</taxon>
        <taxon>Aspergillaceae</taxon>
        <taxon>Aspergillus</taxon>
        <taxon>Aspergillus subgen. Nidulantes</taxon>
    </lineage>
</organism>
<protein>
    <recommendedName>
        <fullName evidence="6">LysM domain-containing protein</fullName>
    </recommendedName>
</protein>
<dbReference type="InterPro" id="IPR052210">
    <property type="entry name" value="LysM1-like"/>
</dbReference>
<gene>
    <name evidence="7" type="ORF">BDW59DRAFT_159061</name>
</gene>
<accession>A0ABR4INY1</accession>
<dbReference type="InterPro" id="IPR036779">
    <property type="entry name" value="LysM_dom_sf"/>
</dbReference>
<feature type="chain" id="PRO_5046617884" description="LysM domain-containing protein" evidence="5">
    <location>
        <begin position="25"/>
        <end position="583"/>
    </location>
</feature>
<proteinExistence type="predicted"/>
<dbReference type="PANTHER" id="PTHR34997">
    <property type="entry name" value="AM15"/>
    <property type="match status" value="1"/>
</dbReference>
<evidence type="ECO:0000256" key="3">
    <source>
        <dbReference type="ARBA" id="ARBA00023026"/>
    </source>
</evidence>
<dbReference type="PROSITE" id="PS51782">
    <property type="entry name" value="LYSM"/>
    <property type="match status" value="3"/>
</dbReference>
<keyword evidence="2 5" id="KW-0732">Signal</keyword>
<dbReference type="EMBL" id="JBFXLS010000016">
    <property type="protein sequence ID" value="KAL2829473.1"/>
    <property type="molecule type" value="Genomic_DNA"/>
</dbReference>
<evidence type="ECO:0000259" key="6">
    <source>
        <dbReference type="PROSITE" id="PS51782"/>
    </source>
</evidence>
<dbReference type="Gene3D" id="3.10.350.10">
    <property type="entry name" value="LysM domain"/>
    <property type="match status" value="3"/>
</dbReference>
<keyword evidence="8" id="KW-1185">Reference proteome</keyword>
<feature type="signal peptide" evidence="5">
    <location>
        <begin position="1"/>
        <end position="24"/>
    </location>
</feature>
<dbReference type="Pfam" id="PF01476">
    <property type="entry name" value="LysM"/>
    <property type="match status" value="2"/>
</dbReference>
<feature type="domain" description="LysM" evidence="6">
    <location>
        <begin position="456"/>
        <end position="502"/>
    </location>
</feature>
<comment type="caution">
    <text evidence="7">The sequence shown here is derived from an EMBL/GenBank/DDBJ whole genome shotgun (WGS) entry which is preliminary data.</text>
</comment>
<evidence type="ECO:0000256" key="4">
    <source>
        <dbReference type="SAM" id="MobiDB-lite"/>
    </source>
</evidence>